<comment type="caution">
    <text evidence="2">The sequence shown here is derived from an EMBL/GenBank/DDBJ whole genome shotgun (WGS) entry which is preliminary data.</text>
</comment>
<proteinExistence type="predicted"/>
<dbReference type="AlphaFoldDB" id="A0A972FQX2"/>
<evidence type="ECO:0000313" key="3">
    <source>
        <dbReference type="Proteomes" id="UP000737113"/>
    </source>
</evidence>
<keyword evidence="1" id="KW-1133">Transmembrane helix</keyword>
<dbReference type="RefSeq" id="WP_169563190.1">
    <property type="nucleotide sequence ID" value="NZ_JAAXYH010000002.1"/>
</dbReference>
<organism evidence="2 3">
    <name type="scientific">Shewanella salipaludis</name>
    <dbReference type="NCBI Taxonomy" id="2723052"/>
    <lineage>
        <taxon>Bacteria</taxon>
        <taxon>Pseudomonadati</taxon>
        <taxon>Pseudomonadota</taxon>
        <taxon>Gammaproteobacteria</taxon>
        <taxon>Alteromonadales</taxon>
        <taxon>Shewanellaceae</taxon>
        <taxon>Shewanella</taxon>
    </lineage>
</organism>
<feature type="transmembrane region" description="Helical" evidence="1">
    <location>
        <begin position="12"/>
        <end position="33"/>
    </location>
</feature>
<evidence type="ECO:0000313" key="2">
    <source>
        <dbReference type="EMBL" id="NMH64518.1"/>
    </source>
</evidence>
<gene>
    <name evidence="2" type="ORF">HC757_04970</name>
</gene>
<reference evidence="2" key="1">
    <citation type="submission" date="2020-04" db="EMBL/GenBank/DDBJ databases">
        <title>Description of Shewanella salipaludis sp. nov., isolated from a salt marsh.</title>
        <authorList>
            <person name="Park S."/>
            <person name="Yoon J.-H."/>
        </authorList>
    </citation>
    <scope>NUCLEOTIDE SEQUENCE</scope>
    <source>
        <strain evidence="2">SHSM-M6</strain>
    </source>
</reference>
<protein>
    <submittedName>
        <fullName evidence="2">DUF2938 domain-containing protein</fullName>
    </submittedName>
</protein>
<dbReference type="InterPro" id="IPR021329">
    <property type="entry name" value="DUF2938"/>
</dbReference>
<feature type="transmembrane region" description="Helical" evidence="1">
    <location>
        <begin position="102"/>
        <end position="123"/>
    </location>
</feature>
<sequence>MQETLEWLKHAAVIGIGATAFMDLWAALMLRLFKIPALNYALVGRWLGHMPSGRFIHDNIARAAPIGCESWLGWGAHYGIGIGFAALLLTLCGPQWAYTPTLLPALLFGIMTVAAPFFIMQPGMGAGIAASKTPAPKVARRRSLMAHTAFGLGLYVAASLLTRV</sequence>
<feature type="transmembrane region" description="Helical" evidence="1">
    <location>
        <begin position="144"/>
        <end position="162"/>
    </location>
</feature>
<feature type="transmembrane region" description="Helical" evidence="1">
    <location>
        <begin position="71"/>
        <end position="96"/>
    </location>
</feature>
<dbReference type="EMBL" id="JAAXYH010000002">
    <property type="protein sequence ID" value="NMH64518.1"/>
    <property type="molecule type" value="Genomic_DNA"/>
</dbReference>
<accession>A0A972FQX2</accession>
<keyword evidence="3" id="KW-1185">Reference proteome</keyword>
<evidence type="ECO:0000256" key="1">
    <source>
        <dbReference type="SAM" id="Phobius"/>
    </source>
</evidence>
<keyword evidence="1" id="KW-0812">Transmembrane</keyword>
<name>A0A972FQX2_9GAMM</name>
<dbReference type="Proteomes" id="UP000737113">
    <property type="component" value="Unassembled WGS sequence"/>
</dbReference>
<keyword evidence="1" id="KW-0472">Membrane</keyword>
<dbReference type="Pfam" id="PF11158">
    <property type="entry name" value="DUF2938"/>
    <property type="match status" value="1"/>
</dbReference>